<dbReference type="EMBL" id="BOPB01000009">
    <property type="protein sequence ID" value="GIJ21272.1"/>
    <property type="molecule type" value="Genomic_DNA"/>
</dbReference>
<evidence type="ECO:0000313" key="2">
    <source>
        <dbReference type="EMBL" id="GIJ21272.1"/>
    </source>
</evidence>
<feature type="region of interest" description="Disordered" evidence="1">
    <location>
        <begin position="41"/>
        <end position="60"/>
    </location>
</feature>
<dbReference type="Proteomes" id="UP000643165">
    <property type="component" value="Unassembled WGS sequence"/>
</dbReference>
<accession>A0ABQ4ITS4</accession>
<comment type="caution">
    <text evidence="2">The sequence shown here is derived from an EMBL/GenBank/DDBJ whole genome shotgun (WGS) entry which is preliminary data.</text>
</comment>
<keyword evidence="3" id="KW-1185">Reference proteome</keyword>
<gene>
    <name evidence="2" type="ORF">Vlu01_18960</name>
</gene>
<evidence type="ECO:0000313" key="3">
    <source>
        <dbReference type="Proteomes" id="UP000643165"/>
    </source>
</evidence>
<evidence type="ECO:0000256" key="1">
    <source>
        <dbReference type="SAM" id="MobiDB-lite"/>
    </source>
</evidence>
<sequence length="220" mass="22977">MSGLLAQVVAQLGSAMEELDALAVRASRAATDVAEAHARYTTVGRGSDHPSLRGAVTQSRTGADKAHRLARLCSDAARQVGAYLNVIAPGSVPQQAAGSGPPSGEDLMTDSDRRALRRAKMSGYLIRSVRRADDVQEHTSTATDTIRQSIGMFRDPKGPSGTHSTGTATSTVPPAPPRPKIDAAEAAGNLAVLGILAGVAAHRIGTVIRQRIARFRGRGR</sequence>
<feature type="region of interest" description="Disordered" evidence="1">
    <location>
        <begin position="151"/>
        <end position="178"/>
    </location>
</feature>
<feature type="compositionally biased region" description="Low complexity" evidence="1">
    <location>
        <begin position="158"/>
        <end position="171"/>
    </location>
</feature>
<proteinExistence type="predicted"/>
<evidence type="ECO:0008006" key="4">
    <source>
        <dbReference type="Google" id="ProtNLM"/>
    </source>
</evidence>
<organism evidence="2 3">
    <name type="scientific">Micromonospora lutea</name>
    <dbReference type="NCBI Taxonomy" id="419825"/>
    <lineage>
        <taxon>Bacteria</taxon>
        <taxon>Bacillati</taxon>
        <taxon>Actinomycetota</taxon>
        <taxon>Actinomycetes</taxon>
        <taxon>Micromonosporales</taxon>
        <taxon>Micromonosporaceae</taxon>
        <taxon>Micromonospora</taxon>
    </lineage>
</organism>
<protein>
    <recommendedName>
        <fullName evidence="4">DUF3618 domain-containing protein</fullName>
    </recommendedName>
</protein>
<reference evidence="2 3" key="1">
    <citation type="submission" date="2021-01" db="EMBL/GenBank/DDBJ databases">
        <title>Whole genome shotgun sequence of Verrucosispora lutea NBRC 106530.</title>
        <authorList>
            <person name="Komaki H."/>
            <person name="Tamura T."/>
        </authorList>
    </citation>
    <scope>NUCLEOTIDE SEQUENCE [LARGE SCALE GENOMIC DNA]</scope>
    <source>
        <strain evidence="2 3">NBRC 106530</strain>
    </source>
</reference>
<name>A0ABQ4ITS4_9ACTN</name>